<feature type="transmembrane region" description="Helical" evidence="5">
    <location>
        <begin position="44"/>
        <end position="65"/>
    </location>
</feature>
<dbReference type="GO" id="GO:0005262">
    <property type="term" value="F:calcium channel activity"/>
    <property type="evidence" value="ECO:0007669"/>
    <property type="project" value="TreeGrafter"/>
</dbReference>
<feature type="transmembrane region" description="Helical" evidence="5">
    <location>
        <begin position="180"/>
        <end position="198"/>
    </location>
</feature>
<keyword evidence="3 5" id="KW-1133">Transmembrane helix</keyword>
<evidence type="ECO:0000256" key="2">
    <source>
        <dbReference type="ARBA" id="ARBA00022692"/>
    </source>
</evidence>
<feature type="transmembrane region" description="Helical" evidence="5">
    <location>
        <begin position="129"/>
        <end position="146"/>
    </location>
</feature>
<evidence type="ECO:0000256" key="5">
    <source>
        <dbReference type="SAM" id="Phobius"/>
    </source>
</evidence>
<evidence type="ECO:0000256" key="1">
    <source>
        <dbReference type="ARBA" id="ARBA00004141"/>
    </source>
</evidence>
<dbReference type="InterPro" id="IPR044880">
    <property type="entry name" value="NCX_ion-bd_dom_sf"/>
</dbReference>
<evidence type="ECO:0000256" key="3">
    <source>
        <dbReference type="ARBA" id="ARBA00022989"/>
    </source>
</evidence>
<keyword evidence="4 5" id="KW-0472">Membrane</keyword>
<dbReference type="InterPro" id="IPR004481">
    <property type="entry name" value="K/Na/Ca-exchanger"/>
</dbReference>
<dbReference type="GO" id="GO:0005886">
    <property type="term" value="C:plasma membrane"/>
    <property type="evidence" value="ECO:0007669"/>
    <property type="project" value="TreeGrafter"/>
</dbReference>
<dbReference type="Proteomes" id="UP000230392">
    <property type="component" value="Unassembled WGS sequence"/>
</dbReference>
<dbReference type="EMBL" id="PCRF01000044">
    <property type="protein sequence ID" value="PIP16643.1"/>
    <property type="molecule type" value="Genomic_DNA"/>
</dbReference>
<sequence length="241" mass="25865">MGMVPALLLLLAAFLIIFKGADWFVISSVRIAEGFHIPKVLVGATIVSLVTVSPELLVSAIAAFLGKTEMAIGNAVGSPITNIGFIFAACVCFTFIPVEGKVVWNQGLMMLGSVILLFLLGLRGYIGRPTAILFLALVFLYLWYSVKMARSAIKIWNENNKGKTENQQTDGELFQLKKDVLFFLLGAALVVAGSRLLILSGTALAKCFGVSETVIGLTLVSFGTSLPEFFTSITALTKGHQ</sequence>
<dbReference type="AlphaFoldDB" id="A0A2G9YD42"/>
<evidence type="ECO:0000259" key="6">
    <source>
        <dbReference type="Pfam" id="PF01699"/>
    </source>
</evidence>
<evidence type="ECO:0000313" key="8">
    <source>
        <dbReference type="Proteomes" id="UP000230392"/>
    </source>
</evidence>
<feature type="transmembrane region" description="Helical" evidence="5">
    <location>
        <begin position="72"/>
        <end position="96"/>
    </location>
</feature>
<feature type="transmembrane region" description="Helical" evidence="5">
    <location>
        <begin position="102"/>
        <end position="122"/>
    </location>
</feature>
<protein>
    <submittedName>
        <fullName evidence="7">Sodium:proton exchanger</fullName>
    </submittedName>
</protein>
<comment type="caution">
    <text evidence="7">The sequence shown here is derived from an EMBL/GenBank/DDBJ whole genome shotgun (WGS) entry which is preliminary data.</text>
</comment>
<feature type="domain" description="Sodium/calcium exchanger membrane region" evidence="6">
    <location>
        <begin position="180"/>
        <end position="240"/>
    </location>
</feature>
<evidence type="ECO:0000313" key="7">
    <source>
        <dbReference type="EMBL" id="PIP16643.1"/>
    </source>
</evidence>
<gene>
    <name evidence="7" type="ORF">COX46_00980</name>
</gene>
<dbReference type="PANTHER" id="PTHR10846">
    <property type="entry name" value="SODIUM/POTASSIUM/CALCIUM EXCHANGER"/>
    <property type="match status" value="1"/>
</dbReference>
<keyword evidence="2 5" id="KW-0812">Transmembrane</keyword>
<dbReference type="GO" id="GO:0008273">
    <property type="term" value="F:calcium, potassium:sodium antiporter activity"/>
    <property type="evidence" value="ECO:0007669"/>
    <property type="project" value="TreeGrafter"/>
</dbReference>
<dbReference type="GO" id="GO:0006874">
    <property type="term" value="P:intracellular calcium ion homeostasis"/>
    <property type="evidence" value="ECO:0007669"/>
    <property type="project" value="TreeGrafter"/>
</dbReference>
<dbReference type="Gene3D" id="1.20.1420.30">
    <property type="entry name" value="NCX, central ion-binding region"/>
    <property type="match status" value="2"/>
</dbReference>
<name>A0A2G9YD42_9BACT</name>
<feature type="non-terminal residue" evidence="7">
    <location>
        <position position="241"/>
    </location>
</feature>
<proteinExistence type="predicted"/>
<feature type="domain" description="Sodium/calcium exchanger membrane region" evidence="6">
    <location>
        <begin position="6"/>
        <end position="146"/>
    </location>
</feature>
<dbReference type="PANTHER" id="PTHR10846:SF8">
    <property type="entry name" value="INNER MEMBRANE PROTEIN YRBG"/>
    <property type="match status" value="1"/>
</dbReference>
<organism evidence="7 8">
    <name type="scientific">bacterium (Candidatus Ratteibacteria) CG23_combo_of_CG06-09_8_20_14_all_48_7</name>
    <dbReference type="NCBI Taxonomy" id="2014292"/>
    <lineage>
        <taxon>Bacteria</taxon>
        <taxon>Candidatus Ratteibacteria</taxon>
    </lineage>
</organism>
<evidence type="ECO:0000256" key="4">
    <source>
        <dbReference type="ARBA" id="ARBA00023136"/>
    </source>
</evidence>
<accession>A0A2G9YD42</accession>
<reference evidence="7 8" key="1">
    <citation type="submission" date="2017-09" db="EMBL/GenBank/DDBJ databases">
        <title>Depth-based differentiation of microbial function through sediment-hosted aquifers and enrichment of novel symbionts in the deep terrestrial subsurface.</title>
        <authorList>
            <person name="Probst A.J."/>
            <person name="Ladd B."/>
            <person name="Jarett J.K."/>
            <person name="Geller-Mcgrath D.E."/>
            <person name="Sieber C.M."/>
            <person name="Emerson J.B."/>
            <person name="Anantharaman K."/>
            <person name="Thomas B.C."/>
            <person name="Malmstrom R."/>
            <person name="Stieglmeier M."/>
            <person name="Klingl A."/>
            <person name="Woyke T."/>
            <person name="Ryan C.M."/>
            <person name="Banfield J.F."/>
        </authorList>
    </citation>
    <scope>NUCLEOTIDE SEQUENCE [LARGE SCALE GENOMIC DNA]</scope>
    <source>
        <strain evidence="7">CG23_combo_of_CG06-09_8_20_14_all_48_7</strain>
    </source>
</reference>
<comment type="subcellular location">
    <subcellularLocation>
        <location evidence="1">Membrane</location>
        <topology evidence="1">Multi-pass membrane protein</topology>
    </subcellularLocation>
</comment>
<dbReference type="InterPro" id="IPR004837">
    <property type="entry name" value="NaCa_Exmemb"/>
</dbReference>
<dbReference type="Pfam" id="PF01699">
    <property type="entry name" value="Na_Ca_ex"/>
    <property type="match status" value="2"/>
</dbReference>